<feature type="compositionally biased region" description="Polar residues" evidence="1">
    <location>
        <begin position="79"/>
        <end position="98"/>
    </location>
</feature>
<name>A0A0J6IFV3_COCPO</name>
<feature type="region of interest" description="Disordered" evidence="1">
    <location>
        <begin position="358"/>
        <end position="387"/>
    </location>
</feature>
<evidence type="ECO:0000313" key="3">
    <source>
        <dbReference type="Proteomes" id="UP000054567"/>
    </source>
</evidence>
<dbReference type="EMBL" id="DS268112">
    <property type="protein sequence ID" value="KMM70672.1"/>
    <property type="molecule type" value="Genomic_DNA"/>
</dbReference>
<feature type="region of interest" description="Disordered" evidence="1">
    <location>
        <begin position="720"/>
        <end position="739"/>
    </location>
</feature>
<feature type="compositionally biased region" description="Polar residues" evidence="1">
    <location>
        <begin position="105"/>
        <end position="139"/>
    </location>
</feature>
<evidence type="ECO:0008006" key="4">
    <source>
        <dbReference type="Google" id="ProtNLM"/>
    </source>
</evidence>
<feature type="compositionally biased region" description="Polar residues" evidence="1">
    <location>
        <begin position="623"/>
        <end position="638"/>
    </location>
</feature>
<sequence>MDAQQQPPTTGPRARPKLPPIQTSVNRRTSMRPKPPPPELVTGSTSADRVPLKAPKPETSKSSLRSLINKTKSIRHNSPKSASSQSLIVDSKPFTNVSPMCEDQVTPTSAKQSSKITKSYSESTVPSLANGSLNSTPKLSKSVKERKDRAITNWKPPPLFKAYPQAIKHAVLSAPNMSAEAILRIQELLNQESRENSSTIDSKGRKDHKHVMKATDTIHKIEWSRKIYMLVTSGYLLQYSADGSFDRLPELVLELGENSVAFASDALPGKHWVLQISHTFDENGTTAVDNKRGFLSRLRLSDSPKMTQSLLLVLDNANELAAWLITMRREIEGLRGQEYVPETPMVDETPQPLHRYRSMASMRKPATKDRRRASDQNKNSIANRSLVSVSSSTLSPSTLSRLDGLAVVQANRRSMARSIEAPSPSTATTGSDFDRLKDNCRLSYASIGTRTISSSCGSSPPSSSAGPKYAMTKSSFGSPEGFRSEPNGPLLDTCSRPISTVRGPSCLRPESGTLGQPRPEYVSPQVVRPVLMSTPNFSVPVFSKRYSSAVNVRSSQPRSITPVPNVTPAAAVAQLSCYDSETSIDSSPEGLAPIEQGARTKMYPHIARDGVRPSSVRSRHSAIGTSDAMSRQANQLKTHQLPPRRYSTSEHSVDMYSPVSGGFLVPPAINKESEKTVQETPQYRWPLLTGTESTACARHPRGDGTTSLRRPLSLQAKTPRVLPSEHPPMTLIPQSTQNPKRLAISNLSTAARYPPIPPPQSFQTQASRAVAISNVPKPLRYYPPPPPSRSSHVSNLSPKRSLPQMAFGPPPAPPPNCPLPEIPPASGPRRTPSWTSPTAAMKRTHIPVPQTHVNGDQRVLARASPGPYRASVPAINASGLTDMRATKKSGILQAC</sequence>
<evidence type="ECO:0000256" key="1">
    <source>
        <dbReference type="SAM" id="MobiDB-lite"/>
    </source>
</evidence>
<reference evidence="3" key="2">
    <citation type="journal article" date="2009" name="Genome Res.">
        <title>Comparative genomic analyses of the human fungal pathogens Coccidioides and their relatives.</title>
        <authorList>
            <person name="Sharpton T.J."/>
            <person name="Stajich J.E."/>
            <person name="Rounsley S.D."/>
            <person name="Gardner M.J."/>
            <person name="Wortman J.R."/>
            <person name="Jordar V.S."/>
            <person name="Maiti R."/>
            <person name="Kodira C.D."/>
            <person name="Neafsey D.E."/>
            <person name="Zeng Q."/>
            <person name="Hung C.-Y."/>
            <person name="McMahan C."/>
            <person name="Muszewska A."/>
            <person name="Grynberg M."/>
            <person name="Mandel M.A."/>
            <person name="Kellner E.M."/>
            <person name="Barker B.M."/>
            <person name="Galgiani J.N."/>
            <person name="Orbach M.J."/>
            <person name="Kirkland T.N."/>
            <person name="Cole G.T."/>
            <person name="Henn M.R."/>
            <person name="Birren B.W."/>
            <person name="Taylor J.W."/>
        </authorList>
    </citation>
    <scope>NUCLEOTIDE SEQUENCE [LARGE SCALE GENOMIC DNA]</scope>
    <source>
        <strain evidence="3">RMSCC 3488</strain>
    </source>
</reference>
<feature type="compositionally biased region" description="Polar residues" evidence="1">
    <location>
        <begin position="60"/>
        <end position="71"/>
    </location>
</feature>
<accession>A0A0J6IFV3</accession>
<feature type="region of interest" description="Disordered" evidence="1">
    <location>
        <begin position="451"/>
        <end position="483"/>
    </location>
</feature>
<dbReference type="VEuPathDB" id="FungiDB:CPAG_06982"/>
<feature type="region of interest" description="Disordered" evidence="1">
    <location>
        <begin position="1"/>
        <end position="148"/>
    </location>
</feature>
<protein>
    <recommendedName>
        <fullName evidence="4">PH domain-containing protein</fullName>
    </recommendedName>
</protein>
<feature type="region of interest" description="Disordered" evidence="1">
    <location>
        <begin position="777"/>
        <end position="837"/>
    </location>
</feature>
<evidence type="ECO:0000313" key="2">
    <source>
        <dbReference type="EMBL" id="KMM70672.1"/>
    </source>
</evidence>
<dbReference type="Proteomes" id="UP000054567">
    <property type="component" value="Unassembled WGS sequence"/>
</dbReference>
<feature type="compositionally biased region" description="Low complexity" evidence="1">
    <location>
        <begin position="451"/>
        <end position="464"/>
    </location>
</feature>
<dbReference type="AlphaFoldDB" id="A0A0J6IFV3"/>
<reference evidence="3" key="3">
    <citation type="journal article" date="2010" name="Genome Res.">
        <title>Population genomic sequencing of Coccidioides fungi reveals recent hybridization and transposon control.</title>
        <authorList>
            <person name="Neafsey D.E."/>
            <person name="Barker B.M."/>
            <person name="Sharpton T.J."/>
            <person name="Stajich J.E."/>
            <person name="Park D.J."/>
            <person name="Whiston E."/>
            <person name="Hung C.-Y."/>
            <person name="McMahan C."/>
            <person name="White J."/>
            <person name="Sykes S."/>
            <person name="Heiman D."/>
            <person name="Young S."/>
            <person name="Zeng Q."/>
            <person name="Abouelleil A."/>
            <person name="Aftuck L."/>
            <person name="Bessette D."/>
            <person name="Brown A."/>
            <person name="FitzGerald M."/>
            <person name="Lui A."/>
            <person name="Macdonald J.P."/>
            <person name="Priest M."/>
            <person name="Orbach M.J."/>
            <person name="Galgiani J.N."/>
            <person name="Kirkland T.N."/>
            <person name="Cole G.T."/>
            <person name="Birren B.W."/>
            <person name="Henn M.R."/>
            <person name="Taylor J.W."/>
            <person name="Rounsley S.D."/>
        </authorList>
    </citation>
    <scope>NUCLEOTIDE SEQUENCE [LARGE SCALE GENOMIC DNA]</scope>
    <source>
        <strain evidence="3">RMSCC 3488</strain>
    </source>
</reference>
<dbReference type="OrthoDB" id="1749473at2759"/>
<feature type="region of interest" description="Disordered" evidence="1">
    <location>
        <begin position="694"/>
        <end position="713"/>
    </location>
</feature>
<organism evidence="2 3">
    <name type="scientific">Coccidioides posadasii RMSCC 3488</name>
    <dbReference type="NCBI Taxonomy" id="454284"/>
    <lineage>
        <taxon>Eukaryota</taxon>
        <taxon>Fungi</taxon>
        <taxon>Dikarya</taxon>
        <taxon>Ascomycota</taxon>
        <taxon>Pezizomycotina</taxon>
        <taxon>Eurotiomycetes</taxon>
        <taxon>Eurotiomycetidae</taxon>
        <taxon>Onygenales</taxon>
        <taxon>Onygenaceae</taxon>
        <taxon>Coccidioides</taxon>
    </lineage>
</organism>
<feature type="region of interest" description="Disordered" evidence="1">
    <location>
        <begin position="415"/>
        <end position="434"/>
    </location>
</feature>
<feature type="compositionally biased region" description="Pro residues" evidence="1">
    <location>
        <begin position="808"/>
        <end position="826"/>
    </location>
</feature>
<feature type="region of interest" description="Disordered" evidence="1">
    <location>
        <begin position="623"/>
        <end position="645"/>
    </location>
</feature>
<reference evidence="2 3" key="1">
    <citation type="submission" date="2007-06" db="EMBL/GenBank/DDBJ databases">
        <title>The Genome Sequence of Coccidioides posadasii RMSCC_3488.</title>
        <authorList>
            <consortium name="Coccidioides Genome Resources Consortium"/>
            <consortium name="The Broad Institute Genome Sequencing Platform"/>
            <person name="Henn M.R."/>
            <person name="Sykes S."/>
            <person name="Young S."/>
            <person name="Jaffe D."/>
            <person name="Berlin A."/>
            <person name="Alvarez P."/>
            <person name="Butler J."/>
            <person name="Gnerre S."/>
            <person name="Grabherr M."/>
            <person name="Mauceli E."/>
            <person name="Brockman W."/>
            <person name="Kodira C."/>
            <person name="Alvarado L."/>
            <person name="Zeng Q."/>
            <person name="Crawford M."/>
            <person name="Antoine C."/>
            <person name="Devon K."/>
            <person name="Galgiani J."/>
            <person name="Orsborn K."/>
            <person name="Lewis M.L."/>
            <person name="Nusbaum C."/>
            <person name="Galagan J."/>
            <person name="Birren B."/>
        </authorList>
    </citation>
    <scope>NUCLEOTIDE SEQUENCE [LARGE SCALE GENOMIC DNA]</scope>
    <source>
        <strain evidence="2 3">RMSCC 3488</strain>
    </source>
</reference>
<gene>
    <name evidence="2" type="ORF">CPAG_06982</name>
</gene>
<feature type="compositionally biased region" description="Basic and acidic residues" evidence="1">
    <location>
        <begin position="366"/>
        <end position="375"/>
    </location>
</feature>
<proteinExistence type="predicted"/>